<gene>
    <name evidence="2" type="ORF">B0T26DRAFT_747045</name>
</gene>
<evidence type="ECO:0000259" key="1">
    <source>
        <dbReference type="Pfam" id="PF06985"/>
    </source>
</evidence>
<reference evidence="2" key="1">
    <citation type="submission" date="2023-06" db="EMBL/GenBank/DDBJ databases">
        <title>Genome-scale phylogeny and comparative genomics of the fungal order Sordariales.</title>
        <authorList>
            <consortium name="Lawrence Berkeley National Laboratory"/>
            <person name="Hensen N."/>
            <person name="Bonometti L."/>
            <person name="Westerberg I."/>
            <person name="Brannstrom I.O."/>
            <person name="Guillou S."/>
            <person name="Cros-Aarteil S."/>
            <person name="Calhoun S."/>
            <person name="Haridas S."/>
            <person name="Kuo A."/>
            <person name="Mondo S."/>
            <person name="Pangilinan J."/>
            <person name="Riley R."/>
            <person name="LaButti K."/>
            <person name="Andreopoulos B."/>
            <person name="Lipzen A."/>
            <person name="Chen C."/>
            <person name="Yanf M."/>
            <person name="Daum C."/>
            <person name="Ng V."/>
            <person name="Clum A."/>
            <person name="Steindorff A."/>
            <person name="Ohm R."/>
            <person name="Martin F."/>
            <person name="Silar P."/>
            <person name="Natvig D."/>
            <person name="Lalanne C."/>
            <person name="Gautier V."/>
            <person name="Ament-velasquez S.L."/>
            <person name="Kruys A."/>
            <person name="Hutchinson M.I."/>
            <person name="Powell A.J."/>
            <person name="Barry K."/>
            <person name="Miller A.N."/>
            <person name="Grigoriev I.V."/>
            <person name="Debuchy R."/>
            <person name="Gladieux P."/>
            <person name="Thoren M.H."/>
            <person name="Johannesson H."/>
        </authorList>
    </citation>
    <scope>NUCLEOTIDE SEQUENCE</scope>
    <source>
        <strain evidence="2">SMH2392-1A</strain>
    </source>
</reference>
<evidence type="ECO:0000313" key="3">
    <source>
        <dbReference type="Proteomes" id="UP001172101"/>
    </source>
</evidence>
<dbReference type="PANTHER" id="PTHR24148">
    <property type="entry name" value="ANKYRIN REPEAT DOMAIN-CONTAINING PROTEIN 39 HOMOLOG-RELATED"/>
    <property type="match status" value="1"/>
</dbReference>
<proteinExistence type="predicted"/>
<organism evidence="2 3">
    <name type="scientific">Lasiosphaeria miniovina</name>
    <dbReference type="NCBI Taxonomy" id="1954250"/>
    <lineage>
        <taxon>Eukaryota</taxon>
        <taxon>Fungi</taxon>
        <taxon>Dikarya</taxon>
        <taxon>Ascomycota</taxon>
        <taxon>Pezizomycotina</taxon>
        <taxon>Sordariomycetes</taxon>
        <taxon>Sordariomycetidae</taxon>
        <taxon>Sordariales</taxon>
        <taxon>Lasiosphaeriaceae</taxon>
        <taxon>Lasiosphaeria</taxon>
    </lineage>
</organism>
<protein>
    <submittedName>
        <fullName evidence="2">Heterokaryon incompatibility protein-domain-containing protein</fullName>
    </submittedName>
</protein>
<dbReference type="PANTHER" id="PTHR24148:SF73">
    <property type="entry name" value="HET DOMAIN PROTEIN (AFU_ORTHOLOGUE AFUA_8G01020)"/>
    <property type="match status" value="1"/>
</dbReference>
<keyword evidence="3" id="KW-1185">Reference proteome</keyword>
<dbReference type="EMBL" id="JAUIRO010000001">
    <property type="protein sequence ID" value="KAK0735232.1"/>
    <property type="molecule type" value="Genomic_DNA"/>
</dbReference>
<dbReference type="AlphaFoldDB" id="A0AA40EEA5"/>
<dbReference type="InterPro" id="IPR010730">
    <property type="entry name" value="HET"/>
</dbReference>
<accession>A0AA40EEA5</accession>
<dbReference type="InterPro" id="IPR052895">
    <property type="entry name" value="HetReg/Transcr_Mod"/>
</dbReference>
<dbReference type="RefSeq" id="XP_060304109.1">
    <property type="nucleotide sequence ID" value="XM_060444790.1"/>
</dbReference>
<name>A0AA40EEA5_9PEZI</name>
<comment type="caution">
    <text evidence="2">The sequence shown here is derived from an EMBL/GenBank/DDBJ whole genome shotgun (WGS) entry which is preliminary data.</text>
</comment>
<sequence length="717" mass="79723">MHPLPGPRCIRLVDVELGPEDEAVSISIQAHQLETAPPYDALSYTWGDPSSPLAFPPEMSMEDSYILCDGKPLAVRPNLASALRALRAPASAPGRLGIPRQALIWIDAICINQDDLAERAAQVAMMGDVYGRAETVIVWLGPEDATTDDAMRVLNRLSAVPESALAAVRDSSLPLDIRNPGVYSRQLAMDPVPMHEWLGWIAFVERNYFRRAWIIQEVVKARQLVFLCGAHVFSWHVFSAAYSFLHDTRWLQILTPSYLLTYLAPSEIPGRYRRFLDPDRHTVEDSAMVVRYARQYFAEAGRSIALVECLRLFRSSLCSDPRDKVFSVLSIIDENSPELEACPDIRRVDYEVPVPELYLDVAWSSIQSSHDLAILKHKEQEDETRVKGLPSWVPDWSAPHTHTPLDSDDTAAAWDASAGLHFLLPPVQRNRHLPARGVRIGSVAALSAGSSFAIEFWASLAPLAAGMAPSYPSRFEDKDAPHDESSRLELLSRTLWRDQINSLNLSPTQAHSLTLGYILWQLHLGYVEATLVDDQILLEPRPRDEWDWQRRVRENSDDWPPMPLFRPLIALLSTEPLLSPVKLDLALAFAEELAETNQAEVVIDSSQTAKASDHGGEHGGEHHAMAVVSGEELARYINVGLADRRVARNDDLGMSLVPECARPGDEIWVLAGAKTPYILRSSEVSDRYSVVGEAFVHHVMAGQAAASGEAVRDLVLQ</sequence>
<dbReference type="Proteomes" id="UP001172101">
    <property type="component" value="Unassembled WGS sequence"/>
</dbReference>
<evidence type="ECO:0000313" key="2">
    <source>
        <dbReference type="EMBL" id="KAK0735232.1"/>
    </source>
</evidence>
<dbReference type="Pfam" id="PF26639">
    <property type="entry name" value="Het-6_barrel"/>
    <property type="match status" value="1"/>
</dbReference>
<feature type="domain" description="Heterokaryon incompatibility" evidence="1">
    <location>
        <begin position="39"/>
        <end position="217"/>
    </location>
</feature>
<dbReference type="Pfam" id="PF06985">
    <property type="entry name" value="HET"/>
    <property type="match status" value="1"/>
</dbReference>
<dbReference type="GeneID" id="85328060"/>